<dbReference type="SMART" id="SM00490">
    <property type="entry name" value="HELICc"/>
    <property type="match status" value="1"/>
</dbReference>
<reference evidence="5 6" key="1">
    <citation type="submission" date="2018-05" db="EMBL/GenBank/DDBJ databases">
        <title>A metagenomic window into the 2 km-deep terrestrial subsurface aquifer revealed taxonomically and functionally diverse microbial community comprising novel uncultured bacterial lineages.</title>
        <authorList>
            <person name="Kadnikov V.V."/>
            <person name="Mardanov A.V."/>
            <person name="Beletsky A.V."/>
            <person name="Banks D."/>
            <person name="Pimenov N.V."/>
            <person name="Frank Y.A."/>
            <person name="Karnachuk O.V."/>
            <person name="Ravin N.V."/>
        </authorList>
    </citation>
    <scope>NUCLEOTIDE SEQUENCE [LARGE SCALE GENOMIC DNA]</scope>
    <source>
        <strain evidence="5">BY</strain>
    </source>
</reference>
<dbReference type="Pfam" id="PF00271">
    <property type="entry name" value="Helicase_C"/>
    <property type="match status" value="1"/>
</dbReference>
<dbReference type="GO" id="GO:0036297">
    <property type="term" value="P:interstrand cross-link repair"/>
    <property type="evidence" value="ECO:0007669"/>
    <property type="project" value="TreeGrafter"/>
</dbReference>
<dbReference type="KEGG" id="schv:BRCON_1972"/>
<dbReference type="SMART" id="SM00487">
    <property type="entry name" value="DEXDc"/>
    <property type="match status" value="1"/>
</dbReference>
<dbReference type="PROSITE" id="PS51194">
    <property type="entry name" value="HELICASE_CTER"/>
    <property type="match status" value="1"/>
</dbReference>
<proteinExistence type="predicted"/>
<feature type="domain" description="Helicase C-terminal" evidence="4">
    <location>
        <begin position="295"/>
        <end position="453"/>
    </location>
</feature>
<dbReference type="InterPro" id="IPR027417">
    <property type="entry name" value="P-loop_NTPase"/>
</dbReference>
<dbReference type="InterPro" id="IPR001650">
    <property type="entry name" value="Helicase_C-like"/>
</dbReference>
<dbReference type="GO" id="GO:0005524">
    <property type="term" value="F:ATP binding"/>
    <property type="evidence" value="ECO:0007669"/>
    <property type="project" value="UniProtKB-KW"/>
</dbReference>
<dbReference type="Pfam" id="PF09369">
    <property type="entry name" value="MZB"/>
    <property type="match status" value="1"/>
</dbReference>
<dbReference type="GO" id="GO:0043138">
    <property type="term" value="F:3'-5' DNA helicase activity"/>
    <property type="evidence" value="ECO:0007669"/>
    <property type="project" value="TreeGrafter"/>
</dbReference>
<dbReference type="Gene3D" id="3.40.50.300">
    <property type="entry name" value="P-loop containing nucleotide triphosphate hydrolases"/>
    <property type="match status" value="2"/>
</dbReference>
<dbReference type="InterPro" id="IPR011545">
    <property type="entry name" value="DEAD/DEAH_box_helicase_dom"/>
</dbReference>
<evidence type="ECO:0000313" key="5">
    <source>
        <dbReference type="EMBL" id="AXA36749.1"/>
    </source>
</evidence>
<keyword evidence="5" id="KW-0378">Hydrolase</keyword>
<dbReference type="Pfam" id="PF00270">
    <property type="entry name" value="DEAD"/>
    <property type="match status" value="1"/>
</dbReference>
<accession>A0A2Z4Y725</accession>
<dbReference type="PANTHER" id="PTHR47957">
    <property type="entry name" value="ATP-DEPENDENT HELICASE HRQ1"/>
    <property type="match status" value="1"/>
</dbReference>
<keyword evidence="1" id="KW-0547">Nucleotide-binding</keyword>
<feature type="domain" description="Helicase ATP-binding" evidence="3">
    <location>
        <begin position="80"/>
        <end position="266"/>
    </location>
</feature>
<keyword evidence="2" id="KW-0067">ATP-binding</keyword>
<dbReference type="InterPro" id="IPR014001">
    <property type="entry name" value="Helicase_ATP-bd"/>
</dbReference>
<protein>
    <submittedName>
        <fullName evidence="5">ATP-dependent RNA helicase</fullName>
    </submittedName>
</protein>
<name>A0A2Z4Y725_SUMC1</name>
<dbReference type="GO" id="GO:0003676">
    <property type="term" value="F:nucleic acid binding"/>
    <property type="evidence" value="ECO:0007669"/>
    <property type="project" value="InterPro"/>
</dbReference>
<evidence type="ECO:0000313" key="6">
    <source>
        <dbReference type="Proteomes" id="UP000262583"/>
    </source>
</evidence>
<evidence type="ECO:0000259" key="3">
    <source>
        <dbReference type="PROSITE" id="PS51192"/>
    </source>
</evidence>
<dbReference type="AlphaFoldDB" id="A0A2Z4Y725"/>
<organism evidence="5 6">
    <name type="scientific">Sumerlaea chitinivorans</name>
    <dbReference type="NCBI Taxonomy" id="2250252"/>
    <lineage>
        <taxon>Bacteria</taxon>
        <taxon>Candidatus Sumerlaeota</taxon>
        <taxon>Candidatus Sumerlaeia</taxon>
        <taxon>Candidatus Sumerlaeales</taxon>
        <taxon>Candidatus Sumerlaeaceae</taxon>
        <taxon>Candidatus Sumerlaea</taxon>
    </lineage>
</organism>
<dbReference type="Proteomes" id="UP000262583">
    <property type="component" value="Chromosome"/>
</dbReference>
<evidence type="ECO:0000259" key="4">
    <source>
        <dbReference type="PROSITE" id="PS51194"/>
    </source>
</evidence>
<keyword evidence="5" id="KW-0347">Helicase</keyword>
<dbReference type="PANTHER" id="PTHR47957:SF3">
    <property type="entry name" value="ATP-DEPENDENT HELICASE HRQ1"/>
    <property type="match status" value="1"/>
</dbReference>
<sequence length="794" mass="89769">MNADIRTDIDLGFIQYLKEFDALRDNDEIATHVESASFPAFATDAEMNEVLKKTGLGSKLLEALRRMNISKLYKHQVEAILAILGGQDVVLEAGTASGKTLSFNIPVVSQILKEKFKAHALVIHPMKAVSNDQYRQFTTLTEHLTAQGLNKVEAWVVDGDTAKEHLGWLKETPVPVLFTNPEMLHLTFLQAFDKWRPFLSRLRYVILDEIHEYRGYFGTNVAFLLRRFFAKLALEGIRPQVILATATCGNPLEHAQRLTERNCTLVRLPNRVNPERHYIFVVPSLPEHDFMTIYKLRIALATLAAVSKGMSTIVFCPSRKMVEDLASWTRKKAPEYGIPAELIAPYKSGYTSEQRRSVEEKLREGEIRAVFCTNALEIGIDIGRLDVCILAGFPDSVLSTWQRIGRVGRSFDKKAYVLAYALNNPFDKLLAAQLETFFTKPLDQILVAINNEEIFERHVPLIRHECGLPHSSRSPNIPAVIRDAFGPSVTQMLAQKLANRNFAKGIKPNYGSLSLRGNFDHVLKLVHKGTEIGEISATQQFREAYLGAIYQHFGTSYKVISHLADSIELELEESYLATEGKFWTNIDRSETLAGRRFGEQVATYFGKITVYENFGGYRLIDTRTQSCLEDTKANSARQLSVRGFWIHFEDVAVFDQSLNHDQQLKHLLFHLEQLLRIGAPFILPCDRHDFATHSSADCVYLYETVPGGIGIAEKTLEIWPEIIRTALDIVEKCSCKRGCPKCIIPPRTPVEETKVHKEHALAVGRRLLELYHRFASESPMRLDPATGAWVSELL</sequence>
<evidence type="ECO:0000256" key="1">
    <source>
        <dbReference type="ARBA" id="ARBA00022741"/>
    </source>
</evidence>
<dbReference type="GO" id="GO:0006289">
    <property type="term" value="P:nucleotide-excision repair"/>
    <property type="evidence" value="ECO:0007669"/>
    <property type="project" value="TreeGrafter"/>
</dbReference>
<dbReference type="SUPFAM" id="SSF52540">
    <property type="entry name" value="P-loop containing nucleoside triphosphate hydrolases"/>
    <property type="match status" value="1"/>
</dbReference>
<gene>
    <name evidence="5" type="ORF">BRCON_1972</name>
</gene>
<dbReference type="EMBL" id="CP030759">
    <property type="protein sequence ID" value="AXA36749.1"/>
    <property type="molecule type" value="Genomic_DNA"/>
</dbReference>
<dbReference type="PROSITE" id="PS51192">
    <property type="entry name" value="HELICASE_ATP_BIND_1"/>
    <property type="match status" value="1"/>
</dbReference>
<evidence type="ECO:0000256" key="2">
    <source>
        <dbReference type="ARBA" id="ARBA00022840"/>
    </source>
</evidence>
<dbReference type="InterPro" id="IPR018973">
    <property type="entry name" value="MZB"/>
</dbReference>
<dbReference type="CDD" id="cd18797">
    <property type="entry name" value="SF2_C_Hrq"/>
    <property type="match status" value="1"/>
</dbReference>